<accession>A0A2I0V7P7</accession>
<dbReference type="InterPro" id="IPR033131">
    <property type="entry name" value="Pectinesterase_Asp_AS"/>
</dbReference>
<name>A0A2I0V7P7_9ASPA</name>
<dbReference type="SMART" id="SM00856">
    <property type="entry name" value="PMEI"/>
    <property type="match status" value="1"/>
</dbReference>
<comment type="similarity">
    <text evidence="3">In the C-terminal section; belongs to the pectinesterase family.</text>
</comment>
<evidence type="ECO:0000256" key="6">
    <source>
        <dbReference type="PROSITE-ProRule" id="PRU10040"/>
    </source>
</evidence>
<dbReference type="SUPFAM" id="SSF101148">
    <property type="entry name" value="Plant invertase/pectin methylesterase inhibitor"/>
    <property type="match status" value="1"/>
</dbReference>
<dbReference type="GO" id="GO:0030599">
    <property type="term" value="F:pectinesterase activity"/>
    <property type="evidence" value="ECO:0007669"/>
    <property type="project" value="UniProtKB-UniRule"/>
</dbReference>
<feature type="domain" description="Pectinesterase inhibitor" evidence="8">
    <location>
        <begin position="29"/>
        <end position="176"/>
    </location>
</feature>
<reference evidence="9 10" key="1">
    <citation type="journal article" date="2016" name="Sci. Rep.">
        <title>The Dendrobium catenatum Lindl. genome sequence provides insights into polysaccharide synthase, floral development and adaptive evolution.</title>
        <authorList>
            <person name="Zhang G.Q."/>
            <person name="Xu Q."/>
            <person name="Bian C."/>
            <person name="Tsai W.C."/>
            <person name="Yeh C.M."/>
            <person name="Liu K.W."/>
            <person name="Yoshida K."/>
            <person name="Zhang L.S."/>
            <person name="Chang S.B."/>
            <person name="Chen F."/>
            <person name="Shi Y."/>
            <person name="Su Y.Y."/>
            <person name="Zhang Y.Q."/>
            <person name="Chen L.J."/>
            <person name="Yin Y."/>
            <person name="Lin M."/>
            <person name="Huang H."/>
            <person name="Deng H."/>
            <person name="Wang Z.W."/>
            <person name="Zhu S.L."/>
            <person name="Zhao X."/>
            <person name="Deng C."/>
            <person name="Niu S.C."/>
            <person name="Huang J."/>
            <person name="Wang M."/>
            <person name="Liu G.H."/>
            <person name="Yang H.J."/>
            <person name="Xiao X.J."/>
            <person name="Hsiao Y.Y."/>
            <person name="Wu W.L."/>
            <person name="Chen Y.Y."/>
            <person name="Mitsuda N."/>
            <person name="Ohme-Takagi M."/>
            <person name="Luo Y.B."/>
            <person name="Van de Peer Y."/>
            <person name="Liu Z.J."/>
        </authorList>
    </citation>
    <scope>NUCLEOTIDE SEQUENCE [LARGE SCALE GENOMIC DNA]</scope>
    <source>
        <tissue evidence="9">The whole plant</tissue>
    </source>
</reference>
<dbReference type="EMBL" id="KZ504112">
    <property type="protein sequence ID" value="PKU59428.1"/>
    <property type="molecule type" value="Genomic_DNA"/>
</dbReference>
<comment type="catalytic activity">
    <reaction evidence="7">
        <text>[(1-&gt;4)-alpha-D-galacturonosyl methyl ester](n) + n H2O = [(1-&gt;4)-alpha-D-galacturonosyl](n) + n methanol + n H(+)</text>
        <dbReference type="Rhea" id="RHEA:22380"/>
        <dbReference type="Rhea" id="RHEA-COMP:14570"/>
        <dbReference type="Rhea" id="RHEA-COMP:14573"/>
        <dbReference type="ChEBI" id="CHEBI:15377"/>
        <dbReference type="ChEBI" id="CHEBI:15378"/>
        <dbReference type="ChEBI" id="CHEBI:17790"/>
        <dbReference type="ChEBI" id="CHEBI:140522"/>
        <dbReference type="ChEBI" id="CHEBI:140523"/>
        <dbReference type="EC" id="3.1.1.11"/>
    </reaction>
</comment>
<dbReference type="PANTHER" id="PTHR31707">
    <property type="entry name" value="PECTINESTERASE"/>
    <property type="match status" value="1"/>
</dbReference>
<dbReference type="InterPro" id="IPR011050">
    <property type="entry name" value="Pectin_lyase_fold/virulence"/>
</dbReference>
<dbReference type="Gene3D" id="2.160.20.10">
    <property type="entry name" value="Single-stranded right-handed beta-helix, Pectin lyase-like"/>
    <property type="match status" value="1"/>
</dbReference>
<protein>
    <recommendedName>
        <fullName evidence="7">Pectinesterase</fullName>
        <ecNumber evidence="7">3.1.1.11</ecNumber>
    </recommendedName>
</protein>
<dbReference type="STRING" id="906689.A0A2I0V7P7"/>
<dbReference type="InterPro" id="IPR012334">
    <property type="entry name" value="Pectin_lyas_fold"/>
</dbReference>
<dbReference type="SUPFAM" id="SSF51126">
    <property type="entry name" value="Pectin lyase-like"/>
    <property type="match status" value="1"/>
</dbReference>
<keyword evidence="4 7" id="KW-0378">Hydrolase</keyword>
<dbReference type="GO" id="GO:0004857">
    <property type="term" value="F:enzyme inhibitor activity"/>
    <property type="evidence" value="ECO:0007669"/>
    <property type="project" value="InterPro"/>
</dbReference>
<evidence type="ECO:0000256" key="1">
    <source>
        <dbReference type="ARBA" id="ARBA00005184"/>
    </source>
</evidence>
<evidence type="ECO:0000256" key="4">
    <source>
        <dbReference type="ARBA" id="ARBA00022801"/>
    </source>
</evidence>
<dbReference type="Pfam" id="PF01095">
    <property type="entry name" value="Pectinesterase"/>
    <property type="match status" value="1"/>
</dbReference>
<feature type="active site" evidence="6">
    <location>
        <position position="369"/>
    </location>
</feature>
<keyword evidence="7" id="KW-0732">Signal</keyword>
<evidence type="ECO:0000256" key="2">
    <source>
        <dbReference type="ARBA" id="ARBA00006027"/>
    </source>
</evidence>
<dbReference type="NCBIfam" id="TIGR01614">
    <property type="entry name" value="PME_inhib"/>
    <property type="match status" value="1"/>
</dbReference>
<sequence>MALAPLSLLLLSFLILCPLTSATPTTHNSTNHQLTICNATPFPELCLDSLKLSISISINPSILSIALRSLESAVTALSNTSPLLSYPSIVEAHRGALQDCRELQSSTLSSLRRSSSLLSSSTASKAVADARAHLSAALTNKDTCLEGLSGARGPQVPALINALTNSYRYVSNSLSLVSCSGGDRRRGRRLEARPSPGWLRPRKKLLLDSGDYSGYDTASVLTVAADGSGNFSTVGEAVAFAPNNSADATIIVVRSGVYEENVQIPSYKTNIALLGEGSDVTFIKGNRSVGDGWTTFRSATVAVSGQGFLARDLTFQNTAGPAKGQAVALRINADFSAVYLCTIDGYQDTLYVHSFRQFYRECNVSGTVDFIFGNAAVVFQGSNLIAKKPMPTQTNVITAQSRDDPNENTGISIQNCSVLASDDLASDKGGTKTYLGRPWRLYSTAVYIESYIDDIVDPAGWTKWSPDWGDEGLDTLYYGEYMNSGPGAATDNRVTWPGFHVMEYDDAYNFTVSEFIYGDTWLDFDSAHEIPLVGENSITLFWFAWLVAERSRAAARLGANRTTRAKSSSYSTMSGEAR</sequence>
<dbReference type="Proteomes" id="UP000233837">
    <property type="component" value="Unassembled WGS sequence"/>
</dbReference>
<reference evidence="9 10" key="2">
    <citation type="journal article" date="2017" name="Nature">
        <title>The Apostasia genome and the evolution of orchids.</title>
        <authorList>
            <person name="Zhang G.Q."/>
            <person name="Liu K.W."/>
            <person name="Li Z."/>
            <person name="Lohaus R."/>
            <person name="Hsiao Y.Y."/>
            <person name="Niu S.C."/>
            <person name="Wang J.Y."/>
            <person name="Lin Y.C."/>
            <person name="Xu Q."/>
            <person name="Chen L.J."/>
            <person name="Yoshida K."/>
            <person name="Fujiwara S."/>
            <person name="Wang Z.W."/>
            <person name="Zhang Y.Q."/>
            <person name="Mitsuda N."/>
            <person name="Wang M."/>
            <person name="Liu G.H."/>
            <person name="Pecoraro L."/>
            <person name="Huang H.X."/>
            <person name="Xiao X.J."/>
            <person name="Lin M."/>
            <person name="Wu X.Y."/>
            <person name="Wu W.L."/>
            <person name="Chen Y.Y."/>
            <person name="Chang S.B."/>
            <person name="Sakamoto S."/>
            <person name="Ohme-Takagi M."/>
            <person name="Yagi M."/>
            <person name="Zeng S.J."/>
            <person name="Shen C.Y."/>
            <person name="Yeh C.M."/>
            <person name="Luo Y.B."/>
            <person name="Tsai W.C."/>
            <person name="Van de Peer Y."/>
            <person name="Liu Z.J."/>
        </authorList>
    </citation>
    <scope>NUCLEOTIDE SEQUENCE [LARGE SCALE GENOMIC DNA]</scope>
    <source>
        <tissue evidence="9">The whole plant</tissue>
    </source>
</reference>
<keyword evidence="5 7" id="KW-0063">Aspartyl esterase</keyword>
<dbReference type="Gene3D" id="1.20.140.40">
    <property type="entry name" value="Invertase/pectin methylesterase inhibitor family protein"/>
    <property type="match status" value="1"/>
</dbReference>
<comment type="pathway">
    <text evidence="1 7">Glycan metabolism; pectin degradation; 2-dehydro-3-deoxy-D-gluconate from pectin: step 1/5.</text>
</comment>
<evidence type="ECO:0000313" key="10">
    <source>
        <dbReference type="Proteomes" id="UP000233837"/>
    </source>
</evidence>
<dbReference type="Pfam" id="PF04043">
    <property type="entry name" value="PMEI"/>
    <property type="match status" value="1"/>
</dbReference>
<dbReference type="PROSITE" id="PS00503">
    <property type="entry name" value="PECTINESTERASE_2"/>
    <property type="match status" value="1"/>
</dbReference>
<comment type="similarity">
    <text evidence="2">In the N-terminal section; belongs to the PMEI family.</text>
</comment>
<evidence type="ECO:0000313" key="9">
    <source>
        <dbReference type="EMBL" id="PKU59428.1"/>
    </source>
</evidence>
<dbReference type="GO" id="GO:0042545">
    <property type="term" value="P:cell wall modification"/>
    <property type="evidence" value="ECO:0007669"/>
    <property type="project" value="UniProtKB-UniRule"/>
</dbReference>
<evidence type="ECO:0000259" key="8">
    <source>
        <dbReference type="SMART" id="SM00856"/>
    </source>
</evidence>
<feature type="signal peptide" evidence="7">
    <location>
        <begin position="1"/>
        <end position="22"/>
    </location>
</feature>
<gene>
    <name evidence="9" type="primary">PME12</name>
    <name evidence="9" type="ORF">MA16_Dca012756</name>
</gene>
<feature type="chain" id="PRO_5013986041" description="Pectinesterase" evidence="7">
    <location>
        <begin position="23"/>
        <end position="578"/>
    </location>
</feature>
<keyword evidence="10" id="KW-1185">Reference proteome</keyword>
<evidence type="ECO:0000256" key="5">
    <source>
        <dbReference type="ARBA" id="ARBA00023085"/>
    </source>
</evidence>
<dbReference type="InterPro" id="IPR035513">
    <property type="entry name" value="Invertase/methylesterase_inhib"/>
</dbReference>
<dbReference type="EC" id="3.1.1.11" evidence="7"/>
<proteinExistence type="inferred from homology"/>
<dbReference type="AlphaFoldDB" id="A0A2I0V7P7"/>
<organism evidence="9 10">
    <name type="scientific">Dendrobium catenatum</name>
    <dbReference type="NCBI Taxonomy" id="906689"/>
    <lineage>
        <taxon>Eukaryota</taxon>
        <taxon>Viridiplantae</taxon>
        <taxon>Streptophyta</taxon>
        <taxon>Embryophyta</taxon>
        <taxon>Tracheophyta</taxon>
        <taxon>Spermatophyta</taxon>
        <taxon>Magnoliopsida</taxon>
        <taxon>Liliopsida</taxon>
        <taxon>Asparagales</taxon>
        <taxon>Orchidaceae</taxon>
        <taxon>Epidendroideae</taxon>
        <taxon>Malaxideae</taxon>
        <taxon>Dendrobiinae</taxon>
        <taxon>Dendrobium</taxon>
    </lineage>
</organism>
<dbReference type="GO" id="GO:0045490">
    <property type="term" value="P:pectin catabolic process"/>
    <property type="evidence" value="ECO:0007669"/>
    <property type="project" value="UniProtKB-UniRule"/>
</dbReference>
<dbReference type="UniPathway" id="UPA00545">
    <property type="reaction ID" value="UER00823"/>
</dbReference>
<dbReference type="InterPro" id="IPR000070">
    <property type="entry name" value="Pectinesterase_cat"/>
</dbReference>
<evidence type="ECO:0000256" key="3">
    <source>
        <dbReference type="ARBA" id="ARBA00007786"/>
    </source>
</evidence>
<dbReference type="CDD" id="cd15798">
    <property type="entry name" value="PMEI-like_3"/>
    <property type="match status" value="1"/>
</dbReference>
<evidence type="ECO:0000256" key="7">
    <source>
        <dbReference type="RuleBase" id="RU000589"/>
    </source>
</evidence>
<dbReference type="InterPro" id="IPR006501">
    <property type="entry name" value="Pectinesterase_inhib_dom"/>
</dbReference>
<dbReference type="FunFam" id="2.160.20.10:FF:000001">
    <property type="entry name" value="Pectinesterase"/>
    <property type="match status" value="1"/>
</dbReference>